<dbReference type="AlphaFoldDB" id="A0A3R7JYG2"/>
<dbReference type="EMBL" id="MKKU01000999">
    <property type="protein sequence ID" value="RNE98875.1"/>
    <property type="molecule type" value="Genomic_DNA"/>
</dbReference>
<reference evidence="2 3" key="1">
    <citation type="journal article" date="2018" name="BMC Genomics">
        <title>Genomic comparison of Trypanosoma conorhini and Trypanosoma rangeli to Trypanosoma cruzi strains of high and low virulence.</title>
        <authorList>
            <person name="Bradwell K.R."/>
            <person name="Koparde V.N."/>
            <person name="Matveyev A.V."/>
            <person name="Serrano M.G."/>
            <person name="Alves J.M."/>
            <person name="Parikh H."/>
            <person name="Huang B."/>
            <person name="Lee V."/>
            <person name="Espinosa-Alvarez O."/>
            <person name="Ortiz P.A."/>
            <person name="Costa-Martins A.G."/>
            <person name="Teixeira M.M."/>
            <person name="Buck G.A."/>
        </authorList>
    </citation>
    <scope>NUCLEOTIDE SEQUENCE [LARGE SCALE GENOMIC DNA]</scope>
    <source>
        <strain evidence="2 3">025E</strain>
    </source>
</reference>
<gene>
    <name evidence="2" type="ORF">Tco025E_09135</name>
</gene>
<dbReference type="GeneID" id="40322746"/>
<evidence type="ECO:0000313" key="3">
    <source>
        <dbReference type="Proteomes" id="UP000284403"/>
    </source>
</evidence>
<evidence type="ECO:0000313" key="2">
    <source>
        <dbReference type="EMBL" id="RNE98875.1"/>
    </source>
</evidence>
<feature type="compositionally biased region" description="Basic residues" evidence="1">
    <location>
        <begin position="114"/>
        <end position="124"/>
    </location>
</feature>
<evidence type="ECO:0000256" key="1">
    <source>
        <dbReference type="SAM" id="MobiDB-lite"/>
    </source>
</evidence>
<protein>
    <submittedName>
        <fullName evidence="2">Retrotransposon hot spot (RHS) protein</fullName>
    </submittedName>
</protein>
<name>A0A3R7JYG2_9TRYP</name>
<proteinExistence type="predicted"/>
<accession>A0A3R7JYG2</accession>
<dbReference type="Proteomes" id="UP000284403">
    <property type="component" value="Unassembled WGS sequence"/>
</dbReference>
<keyword evidence="3" id="KW-1185">Reference proteome</keyword>
<comment type="caution">
    <text evidence="2">The sequence shown here is derived from an EMBL/GenBank/DDBJ whole genome shotgun (WGS) entry which is preliminary data.</text>
</comment>
<sequence>MQLVGPLPRDTFSAAAFDGRTAAVDGALQATDAPVAEDDCAREGEKLWGAGNPSRRAEKIERECGAHGAEAVHYTNVCRLFALRIGTRLRVGFWAPARVSRGYGVPLAFLKSSRSRVPRTHTRTHAGGGGPSAGAAEKIGRGSRGAAAANGTACKALRVAGEPGVASRGGA</sequence>
<organism evidence="2 3">
    <name type="scientific">Trypanosoma conorhini</name>
    <dbReference type="NCBI Taxonomy" id="83891"/>
    <lineage>
        <taxon>Eukaryota</taxon>
        <taxon>Discoba</taxon>
        <taxon>Euglenozoa</taxon>
        <taxon>Kinetoplastea</taxon>
        <taxon>Metakinetoplastina</taxon>
        <taxon>Trypanosomatida</taxon>
        <taxon>Trypanosomatidae</taxon>
        <taxon>Trypanosoma</taxon>
    </lineage>
</organism>
<feature type="region of interest" description="Disordered" evidence="1">
    <location>
        <begin position="114"/>
        <end position="142"/>
    </location>
</feature>
<dbReference type="RefSeq" id="XP_029223922.1">
    <property type="nucleotide sequence ID" value="XM_029375961.1"/>
</dbReference>